<reference evidence="7 8" key="1">
    <citation type="submission" date="2020-08" db="EMBL/GenBank/DDBJ databases">
        <title>Genomic Encyclopedia of Type Strains, Phase IV (KMG-IV): sequencing the most valuable type-strain genomes for metagenomic binning, comparative biology and taxonomic classification.</title>
        <authorList>
            <person name="Goeker M."/>
        </authorList>
    </citation>
    <scope>NUCLEOTIDE SEQUENCE [LARGE SCALE GENOMIC DNA]</scope>
    <source>
        <strain evidence="7 8">DSM 25897</strain>
    </source>
</reference>
<feature type="signal peptide" evidence="4">
    <location>
        <begin position="1"/>
        <end position="23"/>
    </location>
</feature>
<keyword evidence="8" id="KW-1185">Reference proteome</keyword>
<dbReference type="PANTHER" id="PTHR37423:SF5">
    <property type="entry name" value="SOLUBLE LYTIC MUREIN TRANSGLYCOSYLASE"/>
    <property type="match status" value="1"/>
</dbReference>
<dbReference type="Pfam" id="PF14718">
    <property type="entry name" value="SLT_L"/>
    <property type="match status" value="1"/>
</dbReference>
<dbReference type="EC" id="3.2.1.-" evidence="7"/>
<protein>
    <submittedName>
        <fullName evidence="7">Soluble lytic murein transglycosylase</fullName>
        <ecNumber evidence="7">3.2.1.-</ecNumber>
    </submittedName>
</protein>
<dbReference type="Gene3D" id="1.10.530.10">
    <property type="match status" value="1"/>
</dbReference>
<evidence type="ECO:0000256" key="2">
    <source>
        <dbReference type="ARBA" id="ARBA00022729"/>
    </source>
</evidence>
<dbReference type="EMBL" id="JACHHX010000003">
    <property type="protein sequence ID" value="MBB5014700.1"/>
    <property type="molecule type" value="Genomic_DNA"/>
</dbReference>
<feature type="chain" id="PRO_5031265514" evidence="4">
    <location>
        <begin position="24"/>
        <end position="661"/>
    </location>
</feature>
<name>A0A7W7V8Q2_9GAMM</name>
<feature type="compositionally biased region" description="Basic and acidic residues" evidence="3">
    <location>
        <begin position="637"/>
        <end position="646"/>
    </location>
</feature>
<dbReference type="Pfam" id="PF01464">
    <property type="entry name" value="SLT"/>
    <property type="match status" value="1"/>
</dbReference>
<dbReference type="GO" id="GO:0042597">
    <property type="term" value="C:periplasmic space"/>
    <property type="evidence" value="ECO:0007669"/>
    <property type="project" value="InterPro"/>
</dbReference>
<dbReference type="CDD" id="cd13401">
    <property type="entry name" value="Slt70-like"/>
    <property type="match status" value="1"/>
</dbReference>
<dbReference type="SUPFAM" id="SSF53955">
    <property type="entry name" value="Lysozyme-like"/>
    <property type="match status" value="1"/>
</dbReference>
<keyword evidence="7" id="KW-0326">Glycosidase</keyword>
<evidence type="ECO:0000256" key="1">
    <source>
        <dbReference type="ARBA" id="ARBA00007734"/>
    </source>
</evidence>
<evidence type="ECO:0000313" key="7">
    <source>
        <dbReference type="EMBL" id="MBB5014700.1"/>
    </source>
</evidence>
<dbReference type="InterPro" id="IPR008258">
    <property type="entry name" value="Transglycosylase_SLT_dom_1"/>
</dbReference>
<proteinExistence type="inferred from homology"/>
<feature type="domain" description="Transglycosylase SLT" evidence="5">
    <location>
        <begin position="483"/>
        <end position="595"/>
    </location>
</feature>
<keyword evidence="7" id="KW-0378">Hydrolase</keyword>
<dbReference type="InterPro" id="IPR023346">
    <property type="entry name" value="Lysozyme-like_dom_sf"/>
</dbReference>
<dbReference type="Gene3D" id="1.25.20.10">
    <property type="entry name" value="Bacterial muramidases"/>
    <property type="match status" value="1"/>
</dbReference>
<dbReference type="AlphaFoldDB" id="A0A7W7V8Q2"/>
<keyword evidence="2 4" id="KW-0732">Signal</keyword>
<dbReference type="SUPFAM" id="SSF48435">
    <property type="entry name" value="Bacterial muramidases"/>
    <property type="match status" value="1"/>
</dbReference>
<dbReference type="GO" id="GO:0004553">
    <property type="term" value="F:hydrolase activity, hydrolyzing O-glycosyl compounds"/>
    <property type="evidence" value="ECO:0007669"/>
    <property type="project" value="InterPro"/>
</dbReference>
<sequence length="661" mass="74712">MRNPLIPLLLSLLSLLWLAPAGAADEAALAARRDELRHALQIAERGSPAQYEAVAKRLADHPLFPWLEYARLRRDLGTATPGRVEGFLRRFDGQPAAQLLREAWLGELIRRQDWPRFLATYRPDSDPTRRCAHAQARLAAGAVDEGWLKDVEALWLNGRSMPDLCDAPFAELQRRGRLTPELRWQRIELAAEAGELGIMRFLARGLPAAEAALAQDYAAFVESPHERAARWPADARSRRIAMHGLVRAARRDPDGVEARLAALTPVLGLGEAERGPVLYQIALWTVASYGEASARRLAAVPASAWDARLHEWQVREALARQDDAAALAALERMPEAQRRDARWRYFEARLRERRGERDLAHALYAEAARDASFHGFLAADRLNQPYALCPKTPRTPAEIAAEVASHPGLVRAFELRRIDRPGWAEREWRAAVAGFDATRRIEAVRLARRQFWHDRAVFFLGREDPDELRYYRLRFPLSYPRTVRAEAERHGLDPAVVAAEIRAESAWMREARSHADARGLMQVLPATGAAVARRHGIAWGGPDTLYRPVTNIRIGTAYLREMIDRHDGKYFLAMAAYNAGPAPVQRWLAQRPDLDPDFWIETIPFKETRDYVARVLAFSVIYDWRLGQESPPVSERMLGRDPPPDRRRAHVCPSPTESIAP</sequence>
<feature type="domain" description="Lytic transglycosylase superhelical linker" evidence="6">
    <location>
        <begin position="403"/>
        <end position="460"/>
    </location>
</feature>
<evidence type="ECO:0000259" key="6">
    <source>
        <dbReference type="Pfam" id="PF14718"/>
    </source>
</evidence>
<dbReference type="Proteomes" id="UP000519004">
    <property type="component" value="Unassembled WGS sequence"/>
</dbReference>
<comment type="caution">
    <text evidence="7">The sequence shown here is derived from an EMBL/GenBank/DDBJ whole genome shotgun (WGS) entry which is preliminary data.</text>
</comment>
<evidence type="ECO:0000259" key="5">
    <source>
        <dbReference type="Pfam" id="PF01464"/>
    </source>
</evidence>
<dbReference type="InterPro" id="IPR008939">
    <property type="entry name" value="Lytic_TGlycosylase_superhlx_U"/>
</dbReference>
<gene>
    <name evidence="7" type="ORF">HNQ58_000576</name>
</gene>
<dbReference type="RefSeq" id="WP_221301122.1">
    <property type="nucleotide sequence ID" value="NZ_JACHHX010000003.1"/>
</dbReference>
<dbReference type="PANTHER" id="PTHR37423">
    <property type="entry name" value="SOLUBLE LYTIC MUREIN TRANSGLYCOSYLASE-RELATED"/>
    <property type="match status" value="1"/>
</dbReference>
<evidence type="ECO:0000313" key="8">
    <source>
        <dbReference type="Proteomes" id="UP000519004"/>
    </source>
</evidence>
<evidence type="ECO:0000256" key="3">
    <source>
        <dbReference type="SAM" id="MobiDB-lite"/>
    </source>
</evidence>
<dbReference type="InterPro" id="IPR037061">
    <property type="entry name" value="Lytic_TGlycoase_superhlx_L_sf"/>
</dbReference>
<dbReference type="Gene3D" id="1.10.1240.20">
    <property type="entry name" value="Lytic transglycosylase, superhelical linker domain"/>
    <property type="match status" value="1"/>
</dbReference>
<organism evidence="7 8">
    <name type="scientific">Rehaibacterium terrae</name>
    <dbReference type="NCBI Taxonomy" id="1341696"/>
    <lineage>
        <taxon>Bacteria</taxon>
        <taxon>Pseudomonadati</taxon>
        <taxon>Pseudomonadota</taxon>
        <taxon>Gammaproteobacteria</taxon>
        <taxon>Lysobacterales</taxon>
        <taxon>Lysobacteraceae</taxon>
        <taxon>Rehaibacterium</taxon>
    </lineage>
</organism>
<feature type="region of interest" description="Disordered" evidence="3">
    <location>
        <begin position="632"/>
        <end position="661"/>
    </location>
</feature>
<dbReference type="InterPro" id="IPR012289">
    <property type="entry name" value="Lytic_TGlycosylase_superhlx_L"/>
</dbReference>
<accession>A0A7W7V8Q2</accession>
<evidence type="ECO:0000256" key="4">
    <source>
        <dbReference type="SAM" id="SignalP"/>
    </source>
</evidence>
<comment type="similarity">
    <text evidence="1">Belongs to the transglycosylase Slt family.</text>
</comment>